<comment type="subcellular location">
    <subcellularLocation>
        <location evidence="1">Membrane</location>
        <topology evidence="1">Multi-pass membrane protein</topology>
    </subcellularLocation>
</comment>
<dbReference type="InParanoid" id="A0A0C3D770"/>
<evidence type="ECO:0000256" key="3">
    <source>
        <dbReference type="ARBA" id="ARBA00022448"/>
    </source>
</evidence>
<dbReference type="OrthoDB" id="167398at2759"/>
<dbReference type="FunCoup" id="A0A0C3D770">
    <property type="interactions" value="402"/>
</dbReference>
<dbReference type="STRING" id="913774.A0A0C3D770"/>
<reference evidence="13 14" key="1">
    <citation type="submission" date="2014-04" db="EMBL/GenBank/DDBJ databases">
        <authorList>
            <consortium name="DOE Joint Genome Institute"/>
            <person name="Kuo A."/>
            <person name="Martino E."/>
            <person name="Perotto S."/>
            <person name="Kohler A."/>
            <person name="Nagy L.G."/>
            <person name="Floudas D."/>
            <person name="Copeland A."/>
            <person name="Barry K.W."/>
            <person name="Cichocki N."/>
            <person name="Veneault-Fourrey C."/>
            <person name="LaButti K."/>
            <person name="Lindquist E.A."/>
            <person name="Lipzen A."/>
            <person name="Lundell T."/>
            <person name="Morin E."/>
            <person name="Murat C."/>
            <person name="Sun H."/>
            <person name="Tunlid A."/>
            <person name="Henrissat B."/>
            <person name="Grigoriev I.V."/>
            <person name="Hibbett D.S."/>
            <person name="Martin F."/>
            <person name="Nordberg H.P."/>
            <person name="Cantor M.N."/>
            <person name="Hua S.X."/>
        </authorList>
    </citation>
    <scope>NUCLEOTIDE SEQUENCE [LARGE SCALE GENOMIC DNA]</scope>
    <source>
        <strain evidence="13 14">Zn</strain>
    </source>
</reference>
<keyword evidence="14" id="KW-1185">Reference proteome</keyword>
<keyword evidence="6 11" id="KW-1133">Transmembrane helix</keyword>
<dbReference type="GO" id="GO:0000293">
    <property type="term" value="F:ferric-chelate reductase activity"/>
    <property type="evidence" value="ECO:0007669"/>
    <property type="project" value="UniProtKB-ARBA"/>
</dbReference>
<feature type="transmembrane region" description="Helical" evidence="11">
    <location>
        <begin position="173"/>
        <end position="195"/>
    </location>
</feature>
<feature type="domain" description="FAD-binding FR-type" evidence="12">
    <location>
        <begin position="238"/>
        <end position="373"/>
    </location>
</feature>
<evidence type="ECO:0000256" key="5">
    <source>
        <dbReference type="ARBA" id="ARBA00022982"/>
    </source>
</evidence>
<evidence type="ECO:0000256" key="11">
    <source>
        <dbReference type="SAM" id="Phobius"/>
    </source>
</evidence>
<dbReference type="SFLD" id="SFLDS00052">
    <property type="entry name" value="Ferric_Reductase_Domain"/>
    <property type="match status" value="1"/>
</dbReference>
<organism evidence="13 14">
    <name type="scientific">Oidiodendron maius (strain Zn)</name>
    <dbReference type="NCBI Taxonomy" id="913774"/>
    <lineage>
        <taxon>Eukaryota</taxon>
        <taxon>Fungi</taxon>
        <taxon>Dikarya</taxon>
        <taxon>Ascomycota</taxon>
        <taxon>Pezizomycotina</taxon>
        <taxon>Leotiomycetes</taxon>
        <taxon>Leotiomycetes incertae sedis</taxon>
        <taxon>Myxotrichaceae</taxon>
        <taxon>Oidiodendron</taxon>
    </lineage>
</organism>
<evidence type="ECO:0000256" key="9">
    <source>
        <dbReference type="ARBA" id="ARBA00023136"/>
    </source>
</evidence>
<dbReference type="GO" id="GO:0005886">
    <property type="term" value="C:plasma membrane"/>
    <property type="evidence" value="ECO:0007669"/>
    <property type="project" value="TreeGrafter"/>
</dbReference>
<dbReference type="AlphaFoldDB" id="A0A0C3D770"/>
<proteinExistence type="inferred from homology"/>
<keyword evidence="4 11" id="KW-0812">Transmembrane</keyword>
<evidence type="ECO:0000256" key="4">
    <source>
        <dbReference type="ARBA" id="ARBA00022692"/>
    </source>
</evidence>
<evidence type="ECO:0000256" key="10">
    <source>
        <dbReference type="ARBA" id="ARBA00023180"/>
    </source>
</evidence>
<sequence>MINRGAHFISGLLNRKPLPATIRAAQAVMKAYISLPALFSHQTAEPGICGIIPPRLQSLTVICFVAINVILCCVRYQAFSGNLYWSTPQLQVWRYVSDRTGVLAMSNLPLIWAFAMRNNLLMSLTGWSFSTFNIFHRWVARVATIEAIVHSIGYTVFSFLGWYNYDADWKEQYWWMGVIATIVMSLLCVFSFYPIRRYTYEFFLLLHIAFAVLFLISMWYHVAIFAGEYNVFIWPCVAVWCFDRAIRIGRLVFLNLPSFRATATYNQDANSIRLTIPTRSLLRPRPGTYYYVYLLRGIKLWESHPFTLASWSSKQLANGSNIQDLAFMVRPYNGFTARLRDHILQKGEEINGHISKLSVRMAIEGPYGTPYDLSKYSSILFIIGGSGITVALSHLQALLESLKESQNKEKHSGVHSIRLVWAIRGAALFDDVFQQDLLEWRTPSSLTRQVDFRMDVHNTGAAMPATQLNGQIEIAQIFSHRPRVHDLIMECAEEWHARHEKMAVVCCGPGTMVDDARAAVVAAVGKGYDEINFHPEMFHW</sequence>
<dbReference type="Pfam" id="PF08030">
    <property type="entry name" value="NAD_binding_6"/>
    <property type="match status" value="1"/>
</dbReference>
<dbReference type="Gene3D" id="3.40.50.80">
    <property type="entry name" value="Nucleotide-binding domain of ferredoxin-NADP reductase (FNR) module"/>
    <property type="match status" value="1"/>
</dbReference>
<gene>
    <name evidence="13" type="ORF">OIDMADRAFT_110755</name>
</gene>
<feature type="transmembrane region" description="Helical" evidence="11">
    <location>
        <begin position="99"/>
        <end position="117"/>
    </location>
</feature>
<protein>
    <recommendedName>
        <fullName evidence="12">FAD-binding FR-type domain-containing protein</fullName>
    </recommendedName>
</protein>
<dbReference type="Pfam" id="PF08022">
    <property type="entry name" value="FAD_binding_8"/>
    <property type="match status" value="1"/>
</dbReference>
<dbReference type="GO" id="GO:0006826">
    <property type="term" value="P:iron ion transport"/>
    <property type="evidence" value="ECO:0007669"/>
    <property type="project" value="TreeGrafter"/>
</dbReference>
<dbReference type="Proteomes" id="UP000054321">
    <property type="component" value="Unassembled WGS sequence"/>
</dbReference>
<name>A0A0C3D770_OIDMZ</name>
<comment type="similarity">
    <text evidence="2">Belongs to the ferric reductase (FRE) family.</text>
</comment>
<keyword evidence="9 11" id="KW-0472">Membrane</keyword>
<keyword evidence="10" id="KW-0325">Glycoprotein</keyword>
<reference evidence="14" key="2">
    <citation type="submission" date="2015-01" db="EMBL/GenBank/DDBJ databases">
        <title>Evolutionary Origins and Diversification of the Mycorrhizal Mutualists.</title>
        <authorList>
            <consortium name="DOE Joint Genome Institute"/>
            <consortium name="Mycorrhizal Genomics Consortium"/>
            <person name="Kohler A."/>
            <person name="Kuo A."/>
            <person name="Nagy L.G."/>
            <person name="Floudas D."/>
            <person name="Copeland A."/>
            <person name="Barry K.W."/>
            <person name="Cichocki N."/>
            <person name="Veneault-Fourrey C."/>
            <person name="LaButti K."/>
            <person name="Lindquist E.A."/>
            <person name="Lipzen A."/>
            <person name="Lundell T."/>
            <person name="Morin E."/>
            <person name="Murat C."/>
            <person name="Riley R."/>
            <person name="Ohm R."/>
            <person name="Sun H."/>
            <person name="Tunlid A."/>
            <person name="Henrissat B."/>
            <person name="Grigoriev I.V."/>
            <person name="Hibbett D.S."/>
            <person name="Martin F."/>
        </authorList>
    </citation>
    <scope>NUCLEOTIDE SEQUENCE [LARGE SCALE GENOMIC DNA]</scope>
    <source>
        <strain evidence="14">Zn</strain>
    </source>
</reference>
<dbReference type="PANTHER" id="PTHR32361">
    <property type="entry name" value="FERRIC/CUPRIC REDUCTASE TRANSMEMBRANE COMPONENT"/>
    <property type="match status" value="1"/>
</dbReference>
<evidence type="ECO:0000313" key="13">
    <source>
        <dbReference type="EMBL" id="KIN07189.1"/>
    </source>
</evidence>
<dbReference type="InterPro" id="IPR051410">
    <property type="entry name" value="Ferric/Cupric_Reductase"/>
</dbReference>
<evidence type="ECO:0000256" key="1">
    <source>
        <dbReference type="ARBA" id="ARBA00004141"/>
    </source>
</evidence>
<dbReference type="InterPro" id="IPR013130">
    <property type="entry name" value="Fe3_Rdtase_TM_dom"/>
</dbReference>
<dbReference type="PANTHER" id="PTHR32361:SF9">
    <property type="entry name" value="FERRIC REDUCTASE TRANSMEMBRANE COMPONENT 3-RELATED"/>
    <property type="match status" value="1"/>
</dbReference>
<feature type="transmembrane region" description="Helical" evidence="11">
    <location>
        <begin position="138"/>
        <end position="161"/>
    </location>
</feature>
<feature type="transmembrane region" description="Helical" evidence="11">
    <location>
        <begin position="202"/>
        <end position="223"/>
    </location>
</feature>
<dbReference type="InterPro" id="IPR013112">
    <property type="entry name" value="FAD-bd_8"/>
</dbReference>
<dbReference type="InterPro" id="IPR039261">
    <property type="entry name" value="FNR_nucleotide-bd"/>
</dbReference>
<keyword evidence="3" id="KW-0813">Transport</keyword>
<dbReference type="Pfam" id="PF01794">
    <property type="entry name" value="Ferric_reduct"/>
    <property type="match status" value="1"/>
</dbReference>
<dbReference type="GO" id="GO:0006879">
    <property type="term" value="P:intracellular iron ion homeostasis"/>
    <property type="evidence" value="ECO:0007669"/>
    <property type="project" value="TreeGrafter"/>
</dbReference>
<dbReference type="CDD" id="cd06186">
    <property type="entry name" value="NOX_Duox_like_FAD_NADP"/>
    <property type="match status" value="1"/>
</dbReference>
<dbReference type="InterPro" id="IPR013121">
    <property type="entry name" value="Fe_red_NAD-bd_6"/>
</dbReference>
<dbReference type="SUPFAM" id="SSF52343">
    <property type="entry name" value="Ferredoxin reductase-like, C-terminal NADP-linked domain"/>
    <property type="match status" value="1"/>
</dbReference>
<keyword evidence="8" id="KW-0406">Ion transport</keyword>
<dbReference type="EMBL" id="KN832870">
    <property type="protein sequence ID" value="KIN07189.1"/>
    <property type="molecule type" value="Genomic_DNA"/>
</dbReference>
<dbReference type="HOGENOM" id="CLU_010365_1_1_1"/>
<accession>A0A0C3D770</accession>
<keyword evidence="5" id="KW-0249">Electron transport</keyword>
<evidence type="ECO:0000256" key="6">
    <source>
        <dbReference type="ARBA" id="ARBA00022989"/>
    </source>
</evidence>
<feature type="transmembrane region" description="Helical" evidence="11">
    <location>
        <begin position="59"/>
        <end position="79"/>
    </location>
</feature>
<dbReference type="GO" id="GO:0015677">
    <property type="term" value="P:copper ion import"/>
    <property type="evidence" value="ECO:0007669"/>
    <property type="project" value="TreeGrafter"/>
</dbReference>
<evidence type="ECO:0000313" key="14">
    <source>
        <dbReference type="Proteomes" id="UP000054321"/>
    </source>
</evidence>
<evidence type="ECO:0000256" key="2">
    <source>
        <dbReference type="ARBA" id="ARBA00006278"/>
    </source>
</evidence>
<dbReference type="SFLD" id="SFLDG01168">
    <property type="entry name" value="Ferric_reductase_subgroup_(FRE"/>
    <property type="match status" value="1"/>
</dbReference>
<dbReference type="PROSITE" id="PS51384">
    <property type="entry name" value="FAD_FR"/>
    <property type="match status" value="1"/>
</dbReference>
<keyword evidence="7" id="KW-0560">Oxidoreductase</keyword>
<dbReference type="InterPro" id="IPR017927">
    <property type="entry name" value="FAD-bd_FR_type"/>
</dbReference>
<evidence type="ECO:0000256" key="8">
    <source>
        <dbReference type="ARBA" id="ARBA00023065"/>
    </source>
</evidence>
<evidence type="ECO:0000256" key="7">
    <source>
        <dbReference type="ARBA" id="ARBA00023002"/>
    </source>
</evidence>
<evidence type="ECO:0000259" key="12">
    <source>
        <dbReference type="PROSITE" id="PS51384"/>
    </source>
</evidence>